<feature type="transmembrane region" description="Helical" evidence="1">
    <location>
        <begin position="308"/>
        <end position="333"/>
    </location>
</feature>
<feature type="transmembrane region" description="Helical" evidence="1">
    <location>
        <begin position="208"/>
        <end position="228"/>
    </location>
</feature>
<feature type="transmembrane region" description="Helical" evidence="1">
    <location>
        <begin position="109"/>
        <end position="132"/>
    </location>
</feature>
<feature type="transmembrane region" description="Helical" evidence="1">
    <location>
        <begin position="81"/>
        <end position="103"/>
    </location>
</feature>
<organism evidence="2 3">
    <name type="scientific">Nocardia vulneris</name>
    <dbReference type="NCBI Taxonomy" id="1141657"/>
    <lineage>
        <taxon>Bacteria</taxon>
        <taxon>Bacillati</taxon>
        <taxon>Actinomycetota</taxon>
        <taxon>Actinomycetes</taxon>
        <taxon>Mycobacteriales</taxon>
        <taxon>Nocardiaceae</taxon>
        <taxon>Nocardia</taxon>
    </lineage>
</organism>
<comment type="caution">
    <text evidence="2">The sequence shown here is derived from an EMBL/GenBank/DDBJ whole genome shotgun (WGS) entry which is preliminary data.</text>
</comment>
<protein>
    <recommendedName>
        <fullName evidence="4">O-antigen/teichoic acid export membrane protein</fullName>
    </recommendedName>
</protein>
<feature type="transmembrane region" description="Helical" evidence="1">
    <location>
        <begin position="144"/>
        <end position="164"/>
    </location>
</feature>
<evidence type="ECO:0000313" key="2">
    <source>
        <dbReference type="EMBL" id="KIA63940.1"/>
    </source>
</evidence>
<feature type="transmembrane region" description="Helical" evidence="1">
    <location>
        <begin position="240"/>
        <end position="259"/>
    </location>
</feature>
<dbReference type="Proteomes" id="UP000031364">
    <property type="component" value="Unassembled WGS sequence"/>
</dbReference>
<gene>
    <name evidence="2" type="ORF">FG87_16300</name>
</gene>
<feature type="transmembrane region" description="Helical" evidence="1">
    <location>
        <begin position="280"/>
        <end position="302"/>
    </location>
</feature>
<proteinExistence type="predicted"/>
<reference evidence="2 3" key="1">
    <citation type="journal article" date="2014" name="Int. J. Syst. Evol. Microbiol.">
        <title>Nocardia vulneris sp. nov., isolated from wounds of human patients in North America.</title>
        <authorList>
            <person name="Lasker B.A."/>
            <person name="Bell M."/>
            <person name="Klenk H.P."/>
            <person name="Sproer C."/>
            <person name="Schumann C."/>
            <person name="Schumann P."/>
            <person name="Brown J.M."/>
        </authorList>
    </citation>
    <scope>NUCLEOTIDE SEQUENCE [LARGE SCALE GENOMIC DNA]</scope>
    <source>
        <strain evidence="2 3">W9851</strain>
    </source>
</reference>
<name>A0ABR4ZF40_9NOCA</name>
<evidence type="ECO:0008006" key="4">
    <source>
        <dbReference type="Google" id="ProtNLM"/>
    </source>
</evidence>
<feature type="transmembrane region" description="Helical" evidence="1">
    <location>
        <begin position="345"/>
        <end position="365"/>
    </location>
</feature>
<accession>A0ABR4ZF40</accession>
<sequence length="406" mass="40690">MVSPPATLPAPATVLSLLAGRGGFRLAYHGIALVLLAIWGPDQFAVYASAVGATAWIALLSSGPEKSVLKLVPRLRHTGAVVVRTAVLTAAVPLVLALLVSAVTAGSAFVVYPLAAAWSAGLGLLTVVVAVHRGAGRPERDSHGFLLLAAAIIAAVGVGAVVGLSPAGQLAVLLVVTLGVAGWSARGLPSLTVRPRRGTATAIVRAQLLLGLYEPLGSAAVGVLYAALALSGQRDSSTTLYVALLISSVVGSGTLYLLRIYQPVSSLRLRGAGARAGIGLARRLLVAALGAGLLGSVLAVALAGKVTAAVLVAVLLGFEIPVHALVSLALFLLENTGRRELTVAAAGAATQFAAVALGAAVLVPAHGPPGALTALVASYAVLAASTLPRLSRASRVVARRRGPGKR</sequence>
<dbReference type="EMBL" id="JNFP01000017">
    <property type="protein sequence ID" value="KIA63940.1"/>
    <property type="molecule type" value="Genomic_DNA"/>
</dbReference>
<evidence type="ECO:0000313" key="3">
    <source>
        <dbReference type="Proteomes" id="UP000031364"/>
    </source>
</evidence>
<dbReference type="RefSeq" id="WP_043670911.1">
    <property type="nucleotide sequence ID" value="NZ_BDCI01000017.1"/>
</dbReference>
<keyword evidence="1" id="KW-0472">Membrane</keyword>
<keyword evidence="1" id="KW-1133">Transmembrane helix</keyword>
<keyword evidence="1" id="KW-0812">Transmembrane</keyword>
<keyword evidence="3" id="KW-1185">Reference proteome</keyword>
<feature type="transmembrane region" description="Helical" evidence="1">
    <location>
        <begin position="371"/>
        <end position="391"/>
    </location>
</feature>
<evidence type="ECO:0000256" key="1">
    <source>
        <dbReference type="SAM" id="Phobius"/>
    </source>
</evidence>
<feature type="transmembrane region" description="Helical" evidence="1">
    <location>
        <begin position="44"/>
        <end position="60"/>
    </location>
</feature>
<feature type="transmembrane region" description="Helical" evidence="1">
    <location>
        <begin position="170"/>
        <end position="188"/>
    </location>
</feature>